<dbReference type="EMBL" id="CAUYUE010000011">
    <property type="protein sequence ID" value="CAK0784830.1"/>
    <property type="molecule type" value="Genomic_DNA"/>
</dbReference>
<reference evidence="9 10" key="1">
    <citation type="submission" date="2023-10" db="EMBL/GenBank/DDBJ databases">
        <authorList>
            <person name="Maclean D."/>
            <person name="Macfadyen A."/>
        </authorList>
    </citation>
    <scope>NUCLEOTIDE SEQUENCE [LARGE SCALE GENOMIC DNA]</scope>
</reference>
<accession>A0AAV1IF12</accession>
<dbReference type="PANTHER" id="PTHR13296">
    <property type="entry name" value="BCAS2 PROTEIN"/>
    <property type="match status" value="1"/>
</dbReference>
<feature type="compositionally biased region" description="Basic and acidic residues" evidence="8">
    <location>
        <begin position="233"/>
        <end position="243"/>
    </location>
</feature>
<keyword evidence="4" id="KW-0747">Spliceosome</keyword>
<keyword evidence="7" id="KW-0175">Coiled coil</keyword>
<proteinExistence type="inferred from homology"/>
<feature type="region of interest" description="Disordered" evidence="8">
    <location>
        <begin position="233"/>
        <end position="267"/>
    </location>
</feature>
<dbReference type="InterPro" id="IPR008409">
    <property type="entry name" value="SPF27"/>
</dbReference>
<evidence type="ECO:0000256" key="2">
    <source>
        <dbReference type="ARBA" id="ARBA00010788"/>
    </source>
</evidence>
<dbReference type="AlphaFoldDB" id="A0AAV1IF12"/>
<evidence type="ECO:0000256" key="8">
    <source>
        <dbReference type="SAM" id="MobiDB-lite"/>
    </source>
</evidence>
<dbReference type="GO" id="GO:0000974">
    <property type="term" value="C:Prp19 complex"/>
    <property type="evidence" value="ECO:0007669"/>
    <property type="project" value="TreeGrafter"/>
</dbReference>
<dbReference type="GO" id="GO:0071013">
    <property type="term" value="C:catalytic step 2 spliceosome"/>
    <property type="evidence" value="ECO:0007669"/>
    <property type="project" value="TreeGrafter"/>
</dbReference>
<dbReference type="GO" id="GO:0008380">
    <property type="term" value="P:RNA splicing"/>
    <property type="evidence" value="ECO:0007669"/>
    <property type="project" value="UniProtKB-KW"/>
</dbReference>
<evidence type="ECO:0000256" key="1">
    <source>
        <dbReference type="ARBA" id="ARBA00004123"/>
    </source>
</evidence>
<dbReference type="Pfam" id="PF05700">
    <property type="entry name" value="BCAS2"/>
    <property type="match status" value="1"/>
</dbReference>
<feature type="coiled-coil region" evidence="7">
    <location>
        <begin position="158"/>
        <end position="231"/>
    </location>
</feature>
<comment type="subcellular location">
    <subcellularLocation>
        <location evidence="1">Nucleus</location>
    </subcellularLocation>
</comment>
<keyword evidence="6" id="KW-0539">Nucleus</keyword>
<evidence type="ECO:0008006" key="11">
    <source>
        <dbReference type="Google" id="ProtNLM"/>
    </source>
</evidence>
<evidence type="ECO:0000256" key="5">
    <source>
        <dbReference type="ARBA" id="ARBA00023187"/>
    </source>
</evidence>
<evidence type="ECO:0000313" key="9">
    <source>
        <dbReference type="EMBL" id="CAK0784830.1"/>
    </source>
</evidence>
<sequence>MAAPLALDVAPHGELPGWRKGEEALDSLAYIDNFTDQEKALVERLIIDELKNSTKRPQEYLKEMAPMPNFRLEGHPVLKAELERVRSGLPMAGLDIARYRLDEPSLNRRNDMAAWRSALDNAHSQLEHQYNRLLNLELLLQFGPRAWQAHIRHLEVAQQGLESQLAEAQKGVEVVNRERKLSQTEVQRELSGYEAQYRATLEKNAEIEAACAEVEKDLQALVAELPKVEDKPKDIFGIREGKGADANGQPEESGMDSSATEMDVDLT</sequence>
<comment type="similarity">
    <text evidence="2">Belongs to the SPF27 family.</text>
</comment>
<dbReference type="Proteomes" id="UP001314263">
    <property type="component" value="Unassembled WGS sequence"/>
</dbReference>
<keyword evidence="5" id="KW-0508">mRNA splicing</keyword>
<organism evidence="9 10">
    <name type="scientific">Coccomyxa viridis</name>
    <dbReference type="NCBI Taxonomy" id="1274662"/>
    <lineage>
        <taxon>Eukaryota</taxon>
        <taxon>Viridiplantae</taxon>
        <taxon>Chlorophyta</taxon>
        <taxon>core chlorophytes</taxon>
        <taxon>Trebouxiophyceae</taxon>
        <taxon>Trebouxiophyceae incertae sedis</taxon>
        <taxon>Coccomyxaceae</taxon>
        <taxon>Coccomyxa</taxon>
    </lineage>
</organism>
<gene>
    <name evidence="9" type="ORF">CVIRNUC_008035</name>
</gene>
<protein>
    <recommendedName>
        <fullName evidence="11">Pre-mRNA-splicing factor SPF27</fullName>
    </recommendedName>
</protein>
<evidence type="ECO:0000313" key="10">
    <source>
        <dbReference type="Proteomes" id="UP001314263"/>
    </source>
</evidence>
<evidence type="ECO:0000256" key="6">
    <source>
        <dbReference type="ARBA" id="ARBA00023242"/>
    </source>
</evidence>
<keyword evidence="3" id="KW-0507">mRNA processing</keyword>
<evidence type="ECO:0000256" key="3">
    <source>
        <dbReference type="ARBA" id="ARBA00022664"/>
    </source>
</evidence>
<name>A0AAV1IF12_9CHLO</name>
<dbReference type="GO" id="GO:0071011">
    <property type="term" value="C:precatalytic spliceosome"/>
    <property type="evidence" value="ECO:0007669"/>
    <property type="project" value="TreeGrafter"/>
</dbReference>
<dbReference type="GO" id="GO:0006397">
    <property type="term" value="P:mRNA processing"/>
    <property type="evidence" value="ECO:0007669"/>
    <property type="project" value="UniProtKB-KW"/>
</dbReference>
<keyword evidence="10" id="KW-1185">Reference proteome</keyword>
<comment type="caution">
    <text evidence="9">The sequence shown here is derived from an EMBL/GenBank/DDBJ whole genome shotgun (WGS) entry which is preliminary data.</text>
</comment>
<evidence type="ECO:0000256" key="7">
    <source>
        <dbReference type="SAM" id="Coils"/>
    </source>
</evidence>
<dbReference type="PANTHER" id="PTHR13296:SF0">
    <property type="entry name" value="PRE-MRNA-SPLICING FACTOR SPF27"/>
    <property type="match status" value="1"/>
</dbReference>
<evidence type="ECO:0000256" key="4">
    <source>
        <dbReference type="ARBA" id="ARBA00022728"/>
    </source>
</evidence>